<name>A0A7X9S2A1_9BACT</name>
<dbReference type="EMBL" id="JABANE010000330">
    <property type="protein sequence ID" value="NME73052.1"/>
    <property type="molecule type" value="Genomic_DNA"/>
</dbReference>
<evidence type="ECO:0008006" key="4">
    <source>
        <dbReference type="Google" id="ProtNLM"/>
    </source>
</evidence>
<dbReference type="PROSITE" id="PS51257">
    <property type="entry name" value="PROKAR_LIPOPROTEIN"/>
    <property type="match status" value="1"/>
</dbReference>
<feature type="non-terminal residue" evidence="2">
    <location>
        <position position="223"/>
    </location>
</feature>
<evidence type="ECO:0000256" key="1">
    <source>
        <dbReference type="SAM" id="SignalP"/>
    </source>
</evidence>
<keyword evidence="1" id="KW-0732">Signal</keyword>
<proteinExistence type="predicted"/>
<accession>A0A7X9S2A1</accession>
<dbReference type="SUPFAM" id="SSF52058">
    <property type="entry name" value="L domain-like"/>
    <property type="match status" value="1"/>
</dbReference>
<comment type="caution">
    <text evidence="2">The sequence shown here is derived from an EMBL/GenBank/DDBJ whole genome shotgun (WGS) entry which is preliminary data.</text>
</comment>
<keyword evidence="3" id="KW-1185">Reference proteome</keyword>
<dbReference type="Proteomes" id="UP000576082">
    <property type="component" value="Unassembled WGS sequence"/>
</dbReference>
<dbReference type="InterPro" id="IPR032675">
    <property type="entry name" value="LRR_dom_sf"/>
</dbReference>
<feature type="chain" id="PRO_5031004953" description="Leucine-rich repeat domain-containing protein" evidence="1">
    <location>
        <begin position="21"/>
        <end position="223"/>
    </location>
</feature>
<gene>
    <name evidence="2" type="ORF">HHU12_34195</name>
</gene>
<protein>
    <recommendedName>
        <fullName evidence="4">Leucine-rich repeat domain-containing protein</fullName>
    </recommendedName>
</protein>
<evidence type="ECO:0000313" key="2">
    <source>
        <dbReference type="EMBL" id="NME73052.1"/>
    </source>
</evidence>
<sequence>MTNKLLLILMIFLVSCSLQGNKEITLNENDQLILDILDQKYDGKIKFTVKDNYVSKIKLTKMGMMNSLPEELSRFEQLDSLYIYKTSFEDKKIDVRKVKTLKYIGFNSIDLSDYNIYLNNKIEDILLSRCAFTKYPEAISKANIKKLEIGGFSTDYQKIFPMEIGGSALKEVIFHYVDFEKLPDIKTPNELSLSVIQHDNIVQLPESYLHHKYKMLIISGCKK</sequence>
<evidence type="ECO:0000313" key="3">
    <source>
        <dbReference type="Proteomes" id="UP000576082"/>
    </source>
</evidence>
<feature type="signal peptide" evidence="1">
    <location>
        <begin position="1"/>
        <end position="20"/>
    </location>
</feature>
<reference evidence="2 3" key="1">
    <citation type="submission" date="2020-04" db="EMBL/GenBank/DDBJ databases">
        <title>Flammeovirga sp. SR4, a novel species isolated from seawater.</title>
        <authorList>
            <person name="Wang X."/>
        </authorList>
    </citation>
    <scope>NUCLEOTIDE SEQUENCE [LARGE SCALE GENOMIC DNA]</scope>
    <source>
        <strain evidence="2 3">ATCC 23126</strain>
    </source>
</reference>
<dbReference type="AlphaFoldDB" id="A0A7X9S2A1"/>
<dbReference type="RefSeq" id="WP_169661187.1">
    <property type="nucleotide sequence ID" value="NZ_JABANE010000330.1"/>
</dbReference>
<organism evidence="2 3">
    <name type="scientific">Flammeovirga aprica JL-4</name>
    <dbReference type="NCBI Taxonomy" id="694437"/>
    <lineage>
        <taxon>Bacteria</taxon>
        <taxon>Pseudomonadati</taxon>
        <taxon>Bacteroidota</taxon>
        <taxon>Cytophagia</taxon>
        <taxon>Cytophagales</taxon>
        <taxon>Flammeovirgaceae</taxon>
        <taxon>Flammeovirga</taxon>
    </lineage>
</organism>
<dbReference type="Gene3D" id="3.80.10.10">
    <property type="entry name" value="Ribonuclease Inhibitor"/>
    <property type="match status" value="1"/>
</dbReference>